<dbReference type="Proteomes" id="UP000887579">
    <property type="component" value="Unplaced"/>
</dbReference>
<organism evidence="1 2">
    <name type="scientific">Panagrolaimus sp. ES5</name>
    <dbReference type="NCBI Taxonomy" id="591445"/>
    <lineage>
        <taxon>Eukaryota</taxon>
        <taxon>Metazoa</taxon>
        <taxon>Ecdysozoa</taxon>
        <taxon>Nematoda</taxon>
        <taxon>Chromadorea</taxon>
        <taxon>Rhabditida</taxon>
        <taxon>Tylenchina</taxon>
        <taxon>Panagrolaimomorpha</taxon>
        <taxon>Panagrolaimoidea</taxon>
        <taxon>Panagrolaimidae</taxon>
        <taxon>Panagrolaimus</taxon>
    </lineage>
</organism>
<proteinExistence type="predicted"/>
<protein>
    <submittedName>
        <fullName evidence="2">Uncharacterized protein</fullName>
    </submittedName>
</protein>
<evidence type="ECO:0000313" key="2">
    <source>
        <dbReference type="WBParaSite" id="ES5_v2.g16635.t1"/>
    </source>
</evidence>
<evidence type="ECO:0000313" key="1">
    <source>
        <dbReference type="Proteomes" id="UP000887579"/>
    </source>
</evidence>
<dbReference type="WBParaSite" id="ES5_v2.g16635.t1">
    <property type="protein sequence ID" value="ES5_v2.g16635.t1"/>
    <property type="gene ID" value="ES5_v2.g16635"/>
</dbReference>
<name>A0AC34FJ34_9BILA</name>
<accession>A0AC34FJ34</accession>
<reference evidence="2" key="1">
    <citation type="submission" date="2022-11" db="UniProtKB">
        <authorList>
            <consortium name="WormBaseParasite"/>
        </authorList>
    </citation>
    <scope>IDENTIFICATION</scope>
</reference>
<sequence>MFAKIGRAFRLIQTRFCIIFSLCKDCRNYQYHQGNYNIHTDPETGKTSVTIVMCQECVTRNIASGDDLDTRIPLQKEEASKTTYAAGELASLKNQFKRKSGFEKGQTPPPSSDDEETIRYPPSQFTPQNSTLKRKCPDAPKANRQRKACRPDDEETCHLNFSQK</sequence>